<dbReference type="AlphaFoldDB" id="T0L6P4"/>
<evidence type="ECO:0000256" key="3">
    <source>
        <dbReference type="ARBA" id="ARBA00022833"/>
    </source>
</evidence>
<name>T0L6P4_9MICR</name>
<proteinExistence type="predicted"/>
<sequence length="427" mass="51365">MKDICVHFKQGRCKYGQNCKYSHSLVVQLLDPPRSIFSYVQDLDLHVISIDEMRYSLKHNNTMRVLDNMWIDNYTKMYKYLNNICKNSSVIYSPSSRLVDLRVSPGCFNLPFDMEYVEKHIIKLQEQDPVNTECKLVARDDCDNEIIDVENAPGFVKEYAFKRDVEEIEEYVQNHTEARNNFENINREENYKNINKNENFIKKDYYNTHREHDSNSKYGNTKNEKIYIDGNKKFSDYKNMKDNYNTRNIHENEQYNRNINTVYKNTNYENRNYDIRDNTAYYKKNDFNRGKYNYNNTSRGNLKYNDSLRENTYYNYNTRGNSNYKDNFRDYANQDSNFRGNINLRNTRTDLRNKNIYQTDRSSGFYQSNSPNMDRSSEKKKFSARNLNNNDISYDNKHRTNSPSKRDTQEEDTFEHKNIPYEYSKDN</sequence>
<evidence type="ECO:0000256" key="4">
    <source>
        <dbReference type="PROSITE-ProRule" id="PRU00723"/>
    </source>
</evidence>
<keyword evidence="1 4" id="KW-0479">Metal-binding</keyword>
<dbReference type="OrthoDB" id="20729at2759"/>
<keyword evidence="8" id="KW-1185">Reference proteome</keyword>
<evidence type="ECO:0000259" key="6">
    <source>
        <dbReference type="PROSITE" id="PS50103"/>
    </source>
</evidence>
<feature type="domain" description="C3H1-type" evidence="6">
    <location>
        <begin position="4"/>
        <end position="26"/>
    </location>
</feature>
<organism evidence="7 8">
    <name type="scientific">Vairimorpha apis BRL 01</name>
    <dbReference type="NCBI Taxonomy" id="1037528"/>
    <lineage>
        <taxon>Eukaryota</taxon>
        <taxon>Fungi</taxon>
        <taxon>Fungi incertae sedis</taxon>
        <taxon>Microsporidia</taxon>
        <taxon>Nosematidae</taxon>
        <taxon>Vairimorpha</taxon>
    </lineage>
</organism>
<dbReference type="Proteomes" id="UP000053780">
    <property type="component" value="Unassembled WGS sequence"/>
</dbReference>
<dbReference type="Pfam" id="PF18044">
    <property type="entry name" value="zf-CCCH_4"/>
    <property type="match status" value="1"/>
</dbReference>
<dbReference type="SUPFAM" id="SSF90229">
    <property type="entry name" value="CCCH zinc finger"/>
    <property type="match status" value="1"/>
</dbReference>
<feature type="compositionally biased region" description="Basic and acidic residues" evidence="5">
    <location>
        <begin position="394"/>
        <end position="427"/>
    </location>
</feature>
<dbReference type="GO" id="GO:0008270">
    <property type="term" value="F:zinc ion binding"/>
    <property type="evidence" value="ECO:0007669"/>
    <property type="project" value="UniProtKB-KW"/>
</dbReference>
<evidence type="ECO:0000313" key="7">
    <source>
        <dbReference type="EMBL" id="EQB60189.1"/>
    </source>
</evidence>
<dbReference type="HOGENOM" id="CLU_642656_0_0_1"/>
<dbReference type="EMBL" id="KE647317">
    <property type="protein sequence ID" value="EQB60189.1"/>
    <property type="molecule type" value="Genomic_DNA"/>
</dbReference>
<dbReference type="InterPro" id="IPR000571">
    <property type="entry name" value="Znf_CCCH"/>
</dbReference>
<evidence type="ECO:0000256" key="1">
    <source>
        <dbReference type="ARBA" id="ARBA00022723"/>
    </source>
</evidence>
<dbReference type="InterPro" id="IPR041367">
    <property type="entry name" value="Znf-CCCH_4"/>
</dbReference>
<dbReference type="VEuPathDB" id="MicrosporidiaDB:NAPIS_ORF02248"/>
<keyword evidence="3 4" id="KW-0862">Zinc</keyword>
<dbReference type="Gene3D" id="4.10.1000.10">
    <property type="entry name" value="Zinc finger, CCCH-type"/>
    <property type="match status" value="1"/>
</dbReference>
<evidence type="ECO:0000256" key="2">
    <source>
        <dbReference type="ARBA" id="ARBA00022771"/>
    </source>
</evidence>
<accession>T0L6P4</accession>
<feature type="compositionally biased region" description="Polar residues" evidence="5">
    <location>
        <begin position="355"/>
        <end position="374"/>
    </location>
</feature>
<evidence type="ECO:0000256" key="5">
    <source>
        <dbReference type="SAM" id="MobiDB-lite"/>
    </source>
</evidence>
<feature type="zinc finger region" description="C3H1-type" evidence="4">
    <location>
        <begin position="4"/>
        <end position="26"/>
    </location>
</feature>
<reference evidence="7 8" key="1">
    <citation type="journal article" date="2013" name="BMC Genomics">
        <title>Genome sequencing and comparative genomics of honey bee microsporidia, Nosema apis reveal novel insights into host-parasite interactions.</title>
        <authorList>
            <person name="Chen Yp."/>
            <person name="Pettis J.S."/>
            <person name="Zhao Y."/>
            <person name="Liu X."/>
            <person name="Tallon L.J."/>
            <person name="Sadzewicz L.D."/>
            <person name="Li R."/>
            <person name="Zheng H."/>
            <person name="Huang S."/>
            <person name="Zhang X."/>
            <person name="Hamilton M.C."/>
            <person name="Pernal S.F."/>
            <person name="Melathopoulos A.P."/>
            <person name="Yan X."/>
            <person name="Evans J.D."/>
        </authorList>
    </citation>
    <scope>NUCLEOTIDE SEQUENCE [LARGE SCALE GENOMIC DNA]</scope>
    <source>
        <strain evidence="7 8">BRL 01</strain>
    </source>
</reference>
<dbReference type="SMART" id="SM00356">
    <property type="entry name" value="ZnF_C3H1"/>
    <property type="match status" value="1"/>
</dbReference>
<keyword evidence="2 4" id="KW-0863">Zinc-finger</keyword>
<evidence type="ECO:0000313" key="8">
    <source>
        <dbReference type="Proteomes" id="UP000053780"/>
    </source>
</evidence>
<protein>
    <recommendedName>
        <fullName evidence="6">C3H1-type domain-containing protein</fullName>
    </recommendedName>
</protein>
<dbReference type="PROSITE" id="PS50103">
    <property type="entry name" value="ZF_C3H1"/>
    <property type="match status" value="1"/>
</dbReference>
<feature type="region of interest" description="Disordered" evidence="5">
    <location>
        <begin position="354"/>
        <end position="427"/>
    </location>
</feature>
<dbReference type="InterPro" id="IPR036855">
    <property type="entry name" value="Znf_CCCH_sf"/>
</dbReference>
<gene>
    <name evidence="7" type="ORF">NAPIS_ORF02248</name>
</gene>